<dbReference type="PANTHER" id="PTHR14520">
    <property type="entry name" value="MITOCHONDRIAL RIBOSOMAL PROTEIN 63"/>
    <property type="match status" value="1"/>
</dbReference>
<organism evidence="1 2">
    <name type="scientific">Dinoponera quadriceps</name>
    <name type="common">South American ant</name>
    <dbReference type="NCBI Taxonomy" id="609295"/>
    <lineage>
        <taxon>Eukaryota</taxon>
        <taxon>Metazoa</taxon>
        <taxon>Ecdysozoa</taxon>
        <taxon>Arthropoda</taxon>
        <taxon>Hexapoda</taxon>
        <taxon>Insecta</taxon>
        <taxon>Pterygota</taxon>
        <taxon>Neoptera</taxon>
        <taxon>Endopterygota</taxon>
        <taxon>Hymenoptera</taxon>
        <taxon>Apocrita</taxon>
        <taxon>Aculeata</taxon>
        <taxon>Formicoidea</taxon>
        <taxon>Formicidae</taxon>
        <taxon>Ponerinae</taxon>
        <taxon>Ponerini</taxon>
        <taxon>Dinoponera</taxon>
    </lineage>
</organism>
<gene>
    <name evidence="2" type="primary">LOC106750289</name>
</gene>
<dbReference type="GO" id="GO:0032543">
    <property type="term" value="P:mitochondrial translation"/>
    <property type="evidence" value="ECO:0007669"/>
    <property type="project" value="TreeGrafter"/>
</dbReference>
<dbReference type="KEGG" id="dqu:106750289"/>
<dbReference type="OrthoDB" id="6019958at2759"/>
<dbReference type="Pfam" id="PF14978">
    <property type="entry name" value="MRP-63"/>
    <property type="match status" value="1"/>
</dbReference>
<dbReference type="RefSeq" id="XP_014486015.1">
    <property type="nucleotide sequence ID" value="XM_014630529.1"/>
</dbReference>
<sequence length="106" mass="13047">MRLGLTLFKYKCTIPHRFRGKYRIVKDPSLKDLYRMRQDFDREEQNMLILRHPYLTIEQSFGHAQALRDNTQVFLDKYREEKRQKFYKEISFADHLCHVGYGEKWD</sequence>
<dbReference type="GO" id="GO:0003735">
    <property type="term" value="F:structural constituent of ribosome"/>
    <property type="evidence" value="ECO:0007669"/>
    <property type="project" value="TreeGrafter"/>
</dbReference>
<name>A0A6P3Y566_DINQU</name>
<protein>
    <submittedName>
        <fullName evidence="2">Uncharacterized protein LOC106750289</fullName>
    </submittedName>
</protein>
<dbReference type="AlphaFoldDB" id="A0A6P3Y566"/>
<dbReference type="GO" id="GO:0005761">
    <property type="term" value="C:mitochondrial ribosome"/>
    <property type="evidence" value="ECO:0007669"/>
    <property type="project" value="InterPro"/>
</dbReference>
<keyword evidence="1" id="KW-1185">Reference proteome</keyword>
<proteinExistence type="predicted"/>
<reference evidence="2" key="1">
    <citation type="submission" date="2025-08" db="UniProtKB">
        <authorList>
            <consortium name="RefSeq"/>
        </authorList>
    </citation>
    <scope>IDENTIFICATION</scope>
</reference>
<accession>A0A6P3Y566</accession>
<dbReference type="Proteomes" id="UP000515204">
    <property type="component" value="Unplaced"/>
</dbReference>
<dbReference type="InterPro" id="IPR016576">
    <property type="entry name" value="Ribosomal_mL63"/>
</dbReference>
<evidence type="ECO:0000313" key="2">
    <source>
        <dbReference type="RefSeq" id="XP_014486015.1"/>
    </source>
</evidence>
<dbReference type="PANTHER" id="PTHR14520:SF4">
    <property type="entry name" value="LARGE RIBOSOMAL SUBUNIT PROTEIN ML63"/>
    <property type="match status" value="1"/>
</dbReference>
<evidence type="ECO:0000313" key="1">
    <source>
        <dbReference type="Proteomes" id="UP000515204"/>
    </source>
</evidence>
<dbReference type="GeneID" id="106750289"/>